<name>A0A6S6UH59_9GAMM</name>
<feature type="transmembrane region" description="Helical" evidence="2">
    <location>
        <begin position="97"/>
        <end position="121"/>
    </location>
</feature>
<gene>
    <name evidence="3" type="ORF">HELGO_WM25240</name>
</gene>
<keyword evidence="2" id="KW-0472">Membrane</keyword>
<dbReference type="InterPro" id="IPR011990">
    <property type="entry name" value="TPR-like_helical_dom_sf"/>
</dbReference>
<keyword evidence="2" id="KW-1133">Transmembrane helix</keyword>
<protein>
    <submittedName>
        <fullName evidence="3">Uncharacterized protein</fullName>
    </submittedName>
</protein>
<reference evidence="3" key="1">
    <citation type="submission" date="2020-01" db="EMBL/GenBank/DDBJ databases">
        <authorList>
            <person name="Meier V. D."/>
            <person name="Meier V D."/>
        </authorList>
    </citation>
    <scope>NUCLEOTIDE SEQUENCE</scope>
    <source>
        <strain evidence="3">HLG_WM_MAG_07</strain>
    </source>
</reference>
<dbReference type="NCBIfam" id="NF047558">
    <property type="entry name" value="TPR_END_plus"/>
    <property type="match status" value="1"/>
</dbReference>
<keyword evidence="2" id="KW-0812">Transmembrane</keyword>
<organism evidence="3">
    <name type="scientific">uncultured Thiotrichaceae bacterium</name>
    <dbReference type="NCBI Taxonomy" id="298394"/>
    <lineage>
        <taxon>Bacteria</taxon>
        <taxon>Pseudomonadati</taxon>
        <taxon>Pseudomonadota</taxon>
        <taxon>Gammaproteobacteria</taxon>
        <taxon>Thiotrichales</taxon>
        <taxon>Thiotrichaceae</taxon>
        <taxon>environmental samples</taxon>
    </lineage>
</organism>
<feature type="coiled-coil region" evidence="1">
    <location>
        <begin position="39"/>
        <end position="66"/>
    </location>
</feature>
<dbReference type="Gene3D" id="1.25.40.10">
    <property type="entry name" value="Tetratricopeptide repeat domain"/>
    <property type="match status" value="1"/>
</dbReference>
<dbReference type="EMBL" id="CACVAY010000142">
    <property type="protein sequence ID" value="CAA6827772.1"/>
    <property type="molecule type" value="Genomic_DNA"/>
</dbReference>
<proteinExistence type="predicted"/>
<feature type="coiled-coil region" evidence="1">
    <location>
        <begin position="124"/>
        <end position="151"/>
    </location>
</feature>
<evidence type="ECO:0000313" key="3">
    <source>
        <dbReference type="EMBL" id="CAA6827772.1"/>
    </source>
</evidence>
<dbReference type="AlphaFoldDB" id="A0A6S6UH59"/>
<evidence type="ECO:0000256" key="2">
    <source>
        <dbReference type="SAM" id="Phobius"/>
    </source>
</evidence>
<keyword evidence="1" id="KW-0175">Coiled coil</keyword>
<sequence length="417" mass="47444">MPTKPFNIPLSIFNPLIICITVLLAIMQPNYSEAKSTSYNTLKASLAEQTKQNEIQQQQMASLAETAELQRQQIQLLHAAAEKALNKEPPVDPFLSVFRIITLFTLSLLVFTLYTLIYSYLPSLNKYKGLLREQKNTLDDLKSNILNTQKNTTITTQALAKTDAEVIALKEAQQLSKDQTAIALEILEKQLRLPLEAGLSEQNRATIVELLEDGHLNFENSLRAKALIAEHDEEWSDSLKYWETVLVERPENNEALLHIGFANYKLAANHRKDPTYLNKAVDTYHHIMSSAPEYFEDAYGFDDQSIEPEDHEGNAEDFWIFQQVEGLIFKTDELKNYHSILNIACQYAADGQIKNARDCLEQVSPIYHASNCKQLQEDPDLEAVRDQKWFKKIVENACSTQAKQTLDTVEEDLASFS</sequence>
<evidence type="ECO:0000256" key="1">
    <source>
        <dbReference type="SAM" id="Coils"/>
    </source>
</evidence>
<accession>A0A6S6UH59</accession>